<keyword evidence="4 9" id="KW-0812">Transmembrane</keyword>
<dbReference type="InterPro" id="IPR038379">
    <property type="entry name" value="SecE_sf"/>
</dbReference>
<evidence type="ECO:0000256" key="5">
    <source>
        <dbReference type="ARBA" id="ARBA00022927"/>
    </source>
</evidence>
<dbReference type="Proteomes" id="UP000064249">
    <property type="component" value="Unassembled WGS sequence"/>
</dbReference>
<keyword evidence="6 9" id="KW-1133">Transmembrane helix</keyword>
<protein>
    <recommendedName>
        <fullName evidence="9">Protein translocase subunit SecE</fullName>
    </recommendedName>
</protein>
<comment type="subcellular location">
    <subcellularLocation>
        <location evidence="9">Cell membrane</location>
        <topology evidence="9">Single-pass membrane protein</topology>
    </subcellularLocation>
    <subcellularLocation>
        <location evidence="1">Membrane</location>
    </subcellularLocation>
</comment>
<evidence type="ECO:0000256" key="7">
    <source>
        <dbReference type="ARBA" id="ARBA00023010"/>
    </source>
</evidence>
<proteinExistence type="inferred from homology"/>
<keyword evidence="3 9" id="KW-1003">Cell membrane</keyword>
<evidence type="ECO:0000313" key="10">
    <source>
        <dbReference type="EMBL" id="KUK46080.1"/>
    </source>
</evidence>
<reference evidence="10 11" key="1">
    <citation type="journal article" date="2015" name="MBio">
        <title>Genome-Resolved Metagenomic Analysis Reveals Roles for Candidate Phyla and Other Microbial Community Members in Biogeochemical Transformations in Oil Reservoirs.</title>
        <authorList>
            <person name="Hu P."/>
            <person name="Tom L."/>
            <person name="Singh A."/>
            <person name="Thomas B.C."/>
            <person name="Baker B.J."/>
            <person name="Piceno Y.M."/>
            <person name="Andersen G.L."/>
            <person name="Banfield J.F."/>
        </authorList>
    </citation>
    <scope>NUCLEOTIDE SEQUENCE [LARGE SCALE GENOMIC DNA]</scope>
    <source>
        <strain evidence="10">46_16</strain>
    </source>
</reference>
<dbReference type="NCBIfam" id="TIGR00964">
    <property type="entry name" value="secE_bact"/>
    <property type="match status" value="1"/>
</dbReference>
<evidence type="ECO:0000256" key="1">
    <source>
        <dbReference type="ARBA" id="ARBA00004370"/>
    </source>
</evidence>
<dbReference type="AlphaFoldDB" id="A0A101FX46"/>
<feature type="transmembrane region" description="Helical" evidence="9">
    <location>
        <begin position="42"/>
        <end position="69"/>
    </location>
</feature>
<dbReference type="InterPro" id="IPR005807">
    <property type="entry name" value="SecE_bac"/>
</dbReference>
<evidence type="ECO:0000256" key="8">
    <source>
        <dbReference type="ARBA" id="ARBA00023136"/>
    </source>
</evidence>
<dbReference type="GO" id="GO:0005886">
    <property type="term" value="C:plasma membrane"/>
    <property type="evidence" value="ECO:0007669"/>
    <property type="project" value="UniProtKB-SubCell"/>
</dbReference>
<dbReference type="PANTHER" id="PTHR33910:SF1">
    <property type="entry name" value="PROTEIN TRANSLOCASE SUBUNIT SECE"/>
    <property type="match status" value="1"/>
</dbReference>
<evidence type="ECO:0000256" key="6">
    <source>
        <dbReference type="ARBA" id="ARBA00022989"/>
    </source>
</evidence>
<dbReference type="Gene3D" id="1.20.5.1030">
    <property type="entry name" value="Preprotein translocase secy subunit"/>
    <property type="match status" value="1"/>
</dbReference>
<dbReference type="InterPro" id="IPR001901">
    <property type="entry name" value="Translocase_SecE/Sec61-g"/>
</dbReference>
<dbReference type="PATRIC" id="fig|167964.4.peg.884"/>
<dbReference type="EMBL" id="LGFU01000076">
    <property type="protein sequence ID" value="KUK46080.1"/>
    <property type="molecule type" value="Genomic_DNA"/>
</dbReference>
<comment type="caution">
    <text evidence="10">The sequence shown here is derived from an EMBL/GenBank/DDBJ whole genome shotgun (WGS) entry which is preliminary data.</text>
</comment>
<sequence length="70" mass="7996">MPSKNVKTKKESGIARWWRETTGELRKVTWPTRKEAWQTTKVVLLVMLLVGSLLALLDSVFTRLVALILS</sequence>
<gene>
    <name evidence="9" type="primary">secE</name>
    <name evidence="10" type="ORF">XD73_1041</name>
</gene>
<dbReference type="HAMAP" id="MF_00422">
    <property type="entry name" value="SecE"/>
    <property type="match status" value="1"/>
</dbReference>
<comment type="similarity">
    <text evidence="9">Belongs to the SecE/SEC61-gamma family.</text>
</comment>
<accession>A0A101FX46</accession>
<evidence type="ECO:0000256" key="9">
    <source>
        <dbReference type="HAMAP-Rule" id="MF_00422"/>
    </source>
</evidence>
<dbReference type="PANTHER" id="PTHR33910">
    <property type="entry name" value="PROTEIN TRANSLOCASE SUBUNIT SECE"/>
    <property type="match status" value="1"/>
</dbReference>
<dbReference type="GO" id="GO:0008320">
    <property type="term" value="F:protein transmembrane transporter activity"/>
    <property type="evidence" value="ECO:0007669"/>
    <property type="project" value="UniProtKB-UniRule"/>
</dbReference>
<dbReference type="GO" id="GO:0009306">
    <property type="term" value="P:protein secretion"/>
    <property type="evidence" value="ECO:0007669"/>
    <property type="project" value="UniProtKB-UniRule"/>
</dbReference>
<dbReference type="GO" id="GO:0006605">
    <property type="term" value="P:protein targeting"/>
    <property type="evidence" value="ECO:0007669"/>
    <property type="project" value="UniProtKB-UniRule"/>
</dbReference>
<evidence type="ECO:0000256" key="3">
    <source>
        <dbReference type="ARBA" id="ARBA00022475"/>
    </source>
</evidence>
<dbReference type="Pfam" id="PF00584">
    <property type="entry name" value="SecE"/>
    <property type="match status" value="1"/>
</dbReference>
<keyword evidence="2 9" id="KW-0813">Transport</keyword>
<dbReference type="GO" id="GO:0065002">
    <property type="term" value="P:intracellular protein transmembrane transport"/>
    <property type="evidence" value="ECO:0007669"/>
    <property type="project" value="UniProtKB-UniRule"/>
</dbReference>
<comment type="function">
    <text evidence="9">Essential subunit of the Sec protein translocation channel SecYEG. Clamps together the 2 halves of SecY. May contact the channel plug during translocation.</text>
</comment>
<dbReference type="GO" id="GO:0043952">
    <property type="term" value="P:protein transport by the Sec complex"/>
    <property type="evidence" value="ECO:0007669"/>
    <property type="project" value="UniProtKB-UniRule"/>
</dbReference>
<name>A0A101FX46_9CHLR</name>
<keyword evidence="7 9" id="KW-0811">Translocation</keyword>
<keyword evidence="5 9" id="KW-0653">Protein transport</keyword>
<organism evidence="10 11">
    <name type="scientific">Anaerolinea thermophila</name>
    <dbReference type="NCBI Taxonomy" id="167964"/>
    <lineage>
        <taxon>Bacteria</taxon>
        <taxon>Bacillati</taxon>
        <taxon>Chloroflexota</taxon>
        <taxon>Anaerolineae</taxon>
        <taxon>Anaerolineales</taxon>
        <taxon>Anaerolineaceae</taxon>
        <taxon>Anaerolinea</taxon>
    </lineage>
</organism>
<evidence type="ECO:0000256" key="2">
    <source>
        <dbReference type="ARBA" id="ARBA00022448"/>
    </source>
</evidence>
<keyword evidence="8 9" id="KW-0472">Membrane</keyword>
<comment type="subunit">
    <text evidence="9">Component of the Sec protein translocase complex. Heterotrimer consisting of SecY, SecE and SecG subunits. The heterotrimers can form oligomers, although 1 heterotrimer is thought to be able to translocate proteins. Interacts with the ribosome. Interacts with SecDF, and other proteins may be involved. Interacts with SecA.</text>
</comment>
<evidence type="ECO:0000256" key="4">
    <source>
        <dbReference type="ARBA" id="ARBA00022692"/>
    </source>
</evidence>
<evidence type="ECO:0000313" key="11">
    <source>
        <dbReference type="Proteomes" id="UP000064249"/>
    </source>
</evidence>